<dbReference type="EMBL" id="UINC01209173">
    <property type="protein sequence ID" value="SVE32081.1"/>
    <property type="molecule type" value="Genomic_DNA"/>
</dbReference>
<protein>
    <submittedName>
        <fullName evidence="1">Uncharacterized protein</fullName>
    </submittedName>
</protein>
<sequence length="240" mass="23701">MTIKDNAQGIVVPGTVVTPKITSTGDNDVLTIASNGVGTFNVKPTADVGIDVDDMLIDANAIVTSGAALTLTGGAASTWSTGAGKLTLQGAEGVTVTSTGGEMHLNGTGQTVDLDAEVFELEGGATSVINVTGGDLELKTTTTGAITVASVGLVDVDADGGLLTLDGSTGINIGSEANVAVNFNASTLDIAAATDVDIKSGNGSGAVKIDALSLSLNQPNSTTPATTTKLKFYEAVDNAA</sequence>
<evidence type="ECO:0000313" key="1">
    <source>
        <dbReference type="EMBL" id="SVE32081.1"/>
    </source>
</evidence>
<proteinExistence type="predicted"/>
<reference evidence="1" key="1">
    <citation type="submission" date="2018-05" db="EMBL/GenBank/DDBJ databases">
        <authorList>
            <person name="Lanie J.A."/>
            <person name="Ng W.-L."/>
            <person name="Kazmierczak K.M."/>
            <person name="Andrzejewski T.M."/>
            <person name="Davidsen T.M."/>
            <person name="Wayne K.J."/>
            <person name="Tettelin H."/>
            <person name="Glass J.I."/>
            <person name="Rusch D."/>
            <person name="Podicherti R."/>
            <person name="Tsui H.-C.T."/>
            <person name="Winkler M.E."/>
        </authorList>
    </citation>
    <scope>NUCLEOTIDE SEQUENCE</scope>
</reference>
<accession>A0A383CIW9</accession>
<dbReference type="AlphaFoldDB" id="A0A383CIW9"/>
<gene>
    <name evidence="1" type="ORF">METZ01_LOCUS484935</name>
</gene>
<name>A0A383CIW9_9ZZZZ</name>
<organism evidence="1">
    <name type="scientific">marine metagenome</name>
    <dbReference type="NCBI Taxonomy" id="408172"/>
    <lineage>
        <taxon>unclassified sequences</taxon>
        <taxon>metagenomes</taxon>
        <taxon>ecological metagenomes</taxon>
    </lineage>
</organism>
<feature type="non-terminal residue" evidence="1">
    <location>
        <position position="240"/>
    </location>
</feature>